<feature type="transmembrane region" description="Helical" evidence="2">
    <location>
        <begin position="119"/>
        <end position="140"/>
    </location>
</feature>
<feature type="transmembrane region" description="Helical" evidence="2">
    <location>
        <begin position="230"/>
        <end position="248"/>
    </location>
</feature>
<feature type="transmembrane region" description="Helical" evidence="2">
    <location>
        <begin position="801"/>
        <end position="821"/>
    </location>
</feature>
<feature type="transmembrane region" description="Helical" evidence="2">
    <location>
        <begin position="709"/>
        <end position="732"/>
    </location>
</feature>
<reference evidence="4" key="1">
    <citation type="submission" date="2018-04" db="EMBL/GenBank/DDBJ databases">
        <authorList>
            <person name="Liu S."/>
            <person name="Wang Z."/>
            <person name="Li J."/>
        </authorList>
    </citation>
    <scope>NUCLEOTIDE SEQUENCE [LARGE SCALE GENOMIC DNA]</scope>
    <source>
        <strain evidence="4">622</strain>
    </source>
</reference>
<evidence type="ECO:0000313" key="3">
    <source>
        <dbReference type="EMBL" id="PWC08318.1"/>
    </source>
</evidence>
<feature type="transmembrane region" description="Helical" evidence="2">
    <location>
        <begin position="377"/>
        <end position="393"/>
    </location>
</feature>
<dbReference type="NCBIfam" id="NF047321">
    <property type="entry name" value="SCO7613_CTERM"/>
    <property type="match status" value="1"/>
</dbReference>
<feature type="transmembrane region" description="Helical" evidence="2">
    <location>
        <begin position="627"/>
        <end position="647"/>
    </location>
</feature>
<feature type="transmembrane region" description="Helical" evidence="2">
    <location>
        <begin position="828"/>
        <end position="848"/>
    </location>
</feature>
<feature type="transmembrane region" description="Helical" evidence="2">
    <location>
        <begin position="601"/>
        <end position="621"/>
    </location>
</feature>
<feature type="transmembrane region" description="Helical" evidence="2">
    <location>
        <begin position="293"/>
        <end position="311"/>
    </location>
</feature>
<feature type="transmembrane region" description="Helical" evidence="2">
    <location>
        <begin position="1069"/>
        <end position="1087"/>
    </location>
</feature>
<evidence type="ECO:0000256" key="1">
    <source>
        <dbReference type="SAM" id="MobiDB-lite"/>
    </source>
</evidence>
<feature type="region of interest" description="Disordered" evidence="1">
    <location>
        <begin position="76"/>
        <end position="109"/>
    </location>
</feature>
<feature type="transmembrane region" description="Helical" evidence="2">
    <location>
        <begin position="1093"/>
        <end position="1112"/>
    </location>
</feature>
<comment type="caution">
    <text evidence="3">The sequence shown here is derived from an EMBL/GenBank/DDBJ whole genome shotgun (WGS) entry which is preliminary data.</text>
</comment>
<feature type="transmembrane region" description="Helical" evidence="2">
    <location>
        <begin position="910"/>
        <end position="928"/>
    </location>
</feature>
<feature type="transmembrane region" description="Helical" evidence="2">
    <location>
        <begin position="878"/>
        <end position="898"/>
    </location>
</feature>
<proteinExistence type="predicted"/>
<dbReference type="AlphaFoldDB" id="A0A2U1THG5"/>
<evidence type="ECO:0008006" key="5">
    <source>
        <dbReference type="Google" id="ProtNLM"/>
    </source>
</evidence>
<keyword evidence="2" id="KW-0472">Membrane</keyword>
<feature type="transmembrane region" description="Helical" evidence="2">
    <location>
        <begin position="1162"/>
        <end position="1181"/>
    </location>
</feature>
<feature type="transmembrane region" description="Helical" evidence="2">
    <location>
        <begin position="1014"/>
        <end position="1031"/>
    </location>
</feature>
<dbReference type="EMBL" id="QEFB01000001">
    <property type="protein sequence ID" value="PWC08318.1"/>
    <property type="molecule type" value="Genomic_DNA"/>
</dbReference>
<feature type="compositionally biased region" description="Basic and acidic residues" evidence="1">
    <location>
        <begin position="100"/>
        <end position="109"/>
    </location>
</feature>
<feature type="transmembrane region" description="Helical" evidence="2">
    <location>
        <begin position="493"/>
        <end position="518"/>
    </location>
</feature>
<dbReference type="InterPro" id="IPR058062">
    <property type="entry name" value="SCO7613_C"/>
</dbReference>
<feature type="transmembrane region" description="Helical" evidence="2">
    <location>
        <begin position="553"/>
        <end position="570"/>
    </location>
</feature>
<feature type="transmembrane region" description="Helical" evidence="2">
    <location>
        <begin position="344"/>
        <end position="365"/>
    </location>
</feature>
<feature type="transmembrane region" description="Helical" evidence="2">
    <location>
        <begin position="317"/>
        <end position="337"/>
    </location>
</feature>
<evidence type="ECO:0000313" key="4">
    <source>
        <dbReference type="Proteomes" id="UP000244962"/>
    </source>
</evidence>
<feature type="transmembrane region" description="Helical" evidence="2">
    <location>
        <begin position="1188"/>
        <end position="1207"/>
    </location>
</feature>
<feature type="transmembrane region" description="Helical" evidence="2">
    <location>
        <begin position="680"/>
        <end position="697"/>
    </location>
</feature>
<feature type="transmembrane region" description="Helical" evidence="2">
    <location>
        <begin position="1037"/>
        <end position="1057"/>
    </location>
</feature>
<sequence>MTTLRTLRPWSTVAVNHLLDGTSCPVCEVDALVDRRCRNCGAELSDDMAAELWTASKAAAEALMARQEVLERVLRPAPADRTATEPGVQAPPRVSVPRQPRTEAVVRPEPRSSATVQSVLAVAGAGLFAVSAFVFTFVNPDLTDRALRSVIVGLITILFLGGAWLLARRKLQFSAEAVGGLGMLFLALDISAFSELAPTGASPWVFAATGTLIGGTVMVIASVRARIRSWLWISLLGLALVPAMLGYAGGGTSLSATIGYLGVAFAALALMGLMPRLERSFGERVQPERTALAILQVLAVAIVLTQVWFVGSRSTTAYWLTISAVLAVVAVLAVLTTRQFARTFWSATAGAAGVGAAISLPLALALGSHGVGEWDQALLPAAGVTAVLVLNAITRTVPSLGRRPFLGGALVVAGVSVVSPVLIAMQIGTSTVLSALVDPADARILTVPPGSIIAVVVGLAAAAAGLGAFSAITGRGGAAWADDTLSEAASVRLASVIGTLALWILALAGLTFACLSVFPVGVRIALALGLAATVSLAIVAVPRIRDAAVTTRLPLIVGSHLAVLLAIVYSRTDDSATVLAGIAVVVTIAVLCRTVPTRARFLHVGAGYAYALVVIATALAHQGVETIPLLCLTTSVASIGAIAATFLRWVTPSAWHAILVVTSVPFLIGILQVVFERSGWTALSTSLIFLLALTLLVSRRPGLSVVLRAIAAGLLVPSLAVVVVCLGAQVLLGSASPVTLPVIATIAATVLPSTSLIGSVLEKRGIGAPDATAARIAIEASTALTAVIAVVLALVRDAAGLPTTFIVLVILGFGAAATSVWADRRYGWWVAGAAFTGALWCLWAIAGIDVLEPYLLPPSLAAATIGMILTARGHRASPLYTTGLVMAVAPVLVVLAVSGTGDLALAPWRGYGLVAASWVLLALGAVLGRGSSTRARLLRTLRTPTLCVAIAAGAAGAIQGVRFGLGADPIITGGIPLVLLCFGIGLAGALPAAAAARALRSAAVDKSLLAHTRWLYAPAALYVAIATWTAIERDWFTIWAMWSLMLAYLITVLVIAWRVRTHASSLPPVWFIFGIAFVTSIVAWSPRDLRVEWFSVPLGLFLLAAGAIILAAREHPDADRRTDATVNSWPAGWGGSWALLSPGLVTLLSASVTATFTDPQTWRAIFVIVVALVAILIGSSLKLAAPFVLGIVVLPIENVVVFLVQIGRGIESMPWWITLAVVGAVLLIIAVTYERRAGDANTVTDRLRDLA</sequence>
<keyword evidence="4" id="KW-1185">Reference proteome</keyword>
<feature type="transmembrane region" description="Helical" evidence="2">
    <location>
        <begin position="970"/>
        <end position="993"/>
    </location>
</feature>
<name>A0A2U1THG5_9MICO</name>
<feature type="transmembrane region" description="Helical" evidence="2">
    <location>
        <begin position="254"/>
        <end position="273"/>
    </location>
</feature>
<protein>
    <recommendedName>
        <fullName evidence="5">DUF2157 domain-containing protein</fullName>
    </recommendedName>
</protein>
<feature type="transmembrane region" description="Helical" evidence="2">
    <location>
        <begin position="146"/>
        <end position="166"/>
    </location>
</feature>
<feature type="transmembrane region" description="Helical" evidence="2">
    <location>
        <begin position="1213"/>
        <end position="1233"/>
    </location>
</feature>
<keyword evidence="2" id="KW-0812">Transmembrane</keyword>
<accession>A0A2U1THG5</accession>
<feature type="transmembrane region" description="Helical" evidence="2">
    <location>
        <begin position="173"/>
        <end position="192"/>
    </location>
</feature>
<feature type="transmembrane region" description="Helical" evidence="2">
    <location>
        <begin position="447"/>
        <end position="472"/>
    </location>
</feature>
<evidence type="ECO:0000256" key="2">
    <source>
        <dbReference type="SAM" id="Phobius"/>
    </source>
</evidence>
<feature type="transmembrane region" description="Helical" evidence="2">
    <location>
        <begin position="854"/>
        <end position="871"/>
    </location>
</feature>
<feature type="transmembrane region" description="Helical" evidence="2">
    <location>
        <begin position="654"/>
        <end position="674"/>
    </location>
</feature>
<feature type="transmembrane region" description="Helical" evidence="2">
    <location>
        <begin position="204"/>
        <end position="223"/>
    </location>
</feature>
<keyword evidence="2" id="KW-1133">Transmembrane helix</keyword>
<feature type="transmembrane region" description="Helical" evidence="2">
    <location>
        <begin position="576"/>
        <end position="594"/>
    </location>
</feature>
<feature type="transmembrane region" description="Helical" evidence="2">
    <location>
        <begin position="940"/>
        <end position="958"/>
    </location>
</feature>
<feature type="transmembrane region" description="Helical" evidence="2">
    <location>
        <begin position="524"/>
        <end position="541"/>
    </location>
</feature>
<dbReference type="RefSeq" id="WP_108962104.1">
    <property type="nucleotide sequence ID" value="NZ_QEFB01000001.1"/>
</dbReference>
<feature type="transmembrane region" description="Helical" evidence="2">
    <location>
        <begin position="773"/>
        <end position="795"/>
    </location>
</feature>
<dbReference type="Proteomes" id="UP000244962">
    <property type="component" value="Unassembled WGS sequence"/>
</dbReference>
<feature type="transmembrane region" description="Helical" evidence="2">
    <location>
        <begin position="738"/>
        <end position="761"/>
    </location>
</feature>
<organism evidence="3 4">
    <name type="scientific">Mycetocola zhujimingii</name>
    <dbReference type="NCBI Taxonomy" id="2079792"/>
    <lineage>
        <taxon>Bacteria</taxon>
        <taxon>Bacillati</taxon>
        <taxon>Actinomycetota</taxon>
        <taxon>Actinomycetes</taxon>
        <taxon>Micrococcales</taxon>
        <taxon>Microbacteriaceae</taxon>
        <taxon>Mycetocola</taxon>
    </lineage>
</organism>
<feature type="transmembrane region" description="Helical" evidence="2">
    <location>
        <begin position="1133"/>
        <end position="1156"/>
    </location>
</feature>
<feature type="transmembrane region" description="Helical" evidence="2">
    <location>
        <begin position="405"/>
        <end position="427"/>
    </location>
</feature>
<gene>
    <name evidence="3" type="ORF">DF223_02975</name>
</gene>